<reference evidence="2 3" key="1">
    <citation type="submission" date="2018-10" db="EMBL/GenBank/DDBJ databases">
        <title>Transmission dynamics of multidrug resistant bacteria on intensive care unit surfaces.</title>
        <authorList>
            <person name="D'Souza A.W."/>
            <person name="Potter R.F."/>
            <person name="Wallace M."/>
            <person name="Shupe A."/>
            <person name="Patel S."/>
            <person name="Sun S."/>
            <person name="Gul D."/>
            <person name="Kwon J.H."/>
            <person name="Andleeb S."/>
            <person name="Burnham C.-A.D."/>
            <person name="Dantas G."/>
        </authorList>
    </citation>
    <scope>NUCLEOTIDE SEQUENCE [LARGE SCALE GENOMIC DNA]</scope>
    <source>
        <strain evidence="2 3">AS_373</strain>
    </source>
</reference>
<dbReference type="OrthoDB" id="5525214at2"/>
<proteinExistence type="predicted"/>
<protein>
    <recommendedName>
        <fullName evidence="4">DUF3761 domain-containing protein</fullName>
    </recommendedName>
</protein>
<comment type="caution">
    <text evidence="2">The sequence shown here is derived from an EMBL/GenBank/DDBJ whole genome shotgun (WGS) entry which is preliminary data.</text>
</comment>
<evidence type="ECO:0000256" key="1">
    <source>
        <dbReference type="SAM" id="SignalP"/>
    </source>
</evidence>
<dbReference type="AlphaFoldDB" id="A0A3R9EM46"/>
<evidence type="ECO:0008006" key="4">
    <source>
        <dbReference type="Google" id="ProtNLM"/>
    </source>
</evidence>
<feature type="chain" id="PRO_5018694685" description="DUF3761 domain-containing protein" evidence="1">
    <location>
        <begin position="25"/>
        <end position="98"/>
    </location>
</feature>
<dbReference type="RefSeq" id="WP_125293498.1">
    <property type="nucleotide sequence ID" value="NZ_RHWZ01000005.1"/>
</dbReference>
<dbReference type="Proteomes" id="UP000275331">
    <property type="component" value="Unassembled WGS sequence"/>
</dbReference>
<sequence>MLLKFLTGTVILALSLTIANPAFAKESGLPVEQVKQLIIEESISEYPGTCACPFNRASNGSKCGKRSAWSKAGGYSPICYKDEVTKEMVDDWRKRNSA</sequence>
<name>A0A3R9EM46_9ENTR</name>
<dbReference type="EMBL" id="RHXB01000005">
    <property type="protein sequence ID" value="RSE26607.1"/>
    <property type="molecule type" value="Genomic_DNA"/>
</dbReference>
<accession>A0A3R9EM46</accession>
<evidence type="ECO:0000313" key="2">
    <source>
        <dbReference type="EMBL" id="RSE26607.1"/>
    </source>
</evidence>
<keyword evidence="1" id="KW-0732">Signal</keyword>
<evidence type="ECO:0000313" key="3">
    <source>
        <dbReference type="Proteomes" id="UP000275331"/>
    </source>
</evidence>
<organism evidence="2 3">
    <name type="scientific">Atlantibacter subterraneus</name>
    <dbReference type="NCBI Taxonomy" id="255519"/>
    <lineage>
        <taxon>Bacteria</taxon>
        <taxon>Pseudomonadati</taxon>
        <taxon>Pseudomonadota</taxon>
        <taxon>Gammaproteobacteria</taxon>
        <taxon>Enterobacterales</taxon>
        <taxon>Enterobacteriaceae</taxon>
        <taxon>Atlantibacter</taxon>
    </lineage>
</organism>
<gene>
    <name evidence="2" type="ORF">EGT71_09255</name>
</gene>
<feature type="signal peptide" evidence="1">
    <location>
        <begin position="1"/>
        <end position="24"/>
    </location>
</feature>